<organism evidence="2 3">
    <name type="scientific">Mycena albidolilacea</name>
    <dbReference type="NCBI Taxonomy" id="1033008"/>
    <lineage>
        <taxon>Eukaryota</taxon>
        <taxon>Fungi</taxon>
        <taxon>Dikarya</taxon>
        <taxon>Basidiomycota</taxon>
        <taxon>Agaricomycotina</taxon>
        <taxon>Agaricomycetes</taxon>
        <taxon>Agaricomycetidae</taxon>
        <taxon>Agaricales</taxon>
        <taxon>Marasmiineae</taxon>
        <taxon>Mycenaceae</taxon>
        <taxon>Mycena</taxon>
    </lineage>
</organism>
<feature type="domain" description="Enoyl reductase (ER)" evidence="1">
    <location>
        <begin position="10"/>
        <end position="373"/>
    </location>
</feature>
<dbReference type="SMART" id="SM00829">
    <property type="entry name" value="PKS_ER"/>
    <property type="match status" value="1"/>
</dbReference>
<dbReference type="InterPro" id="IPR047122">
    <property type="entry name" value="Trans-enoyl_RdTase-like"/>
</dbReference>
<dbReference type="PANTHER" id="PTHR45348:SF2">
    <property type="entry name" value="ZINC-TYPE ALCOHOL DEHYDROGENASE-LIKE PROTEIN C2E1P3.01"/>
    <property type="match status" value="1"/>
</dbReference>
<dbReference type="InterPro" id="IPR020843">
    <property type="entry name" value="ER"/>
</dbReference>
<protein>
    <submittedName>
        <fullName evidence="2">Zinc-binding dehydrogenase</fullName>
    </submittedName>
</protein>
<evidence type="ECO:0000259" key="1">
    <source>
        <dbReference type="SMART" id="SM00829"/>
    </source>
</evidence>
<dbReference type="Pfam" id="PF00107">
    <property type="entry name" value="ADH_zinc_N"/>
    <property type="match status" value="1"/>
</dbReference>
<dbReference type="Pfam" id="PF08240">
    <property type="entry name" value="ADH_N"/>
    <property type="match status" value="1"/>
</dbReference>
<dbReference type="EMBL" id="JARIHO010000152">
    <property type="protein sequence ID" value="KAJ7300795.1"/>
    <property type="molecule type" value="Genomic_DNA"/>
</dbReference>
<dbReference type="GO" id="GO:0016651">
    <property type="term" value="F:oxidoreductase activity, acting on NAD(P)H"/>
    <property type="evidence" value="ECO:0007669"/>
    <property type="project" value="InterPro"/>
</dbReference>
<accession>A0AAD7E7H0</accession>
<dbReference type="InterPro" id="IPR013149">
    <property type="entry name" value="ADH-like_C"/>
</dbReference>
<proteinExistence type="predicted"/>
<dbReference type="Gene3D" id="3.40.50.720">
    <property type="entry name" value="NAD(P)-binding Rossmann-like Domain"/>
    <property type="match status" value="1"/>
</dbReference>
<dbReference type="SUPFAM" id="SSF50129">
    <property type="entry name" value="GroES-like"/>
    <property type="match status" value="1"/>
</dbReference>
<dbReference type="Gene3D" id="3.90.180.10">
    <property type="entry name" value="Medium-chain alcohol dehydrogenases, catalytic domain"/>
    <property type="match status" value="1"/>
</dbReference>
<name>A0AAD7E7H0_9AGAR</name>
<evidence type="ECO:0000313" key="3">
    <source>
        <dbReference type="Proteomes" id="UP001218218"/>
    </source>
</evidence>
<dbReference type="PANTHER" id="PTHR45348">
    <property type="entry name" value="HYPOTHETICAL OXIDOREDUCTASE (EUROFUNG)"/>
    <property type="match status" value="1"/>
</dbReference>
<sequence>MKAFIITAQGISATVVDNHPIPAPTSPFEILVRVSHVGQNPIDWFRLYGGIPTITMPVGRVIGCDFAGTVVAHPAGSSLWKPGQRVAGFVMDGALDLTRGAFAEYLVSDATTVAAVPDNVTDEAAASLGVGFATAMMGLFLRLGLTEPLSALEGDEAKAAEAAEGKEQLVVLINCASTSVGLYAVQLARLAGIRVVATASPRMHALVRELGADVVLDYADADWPAQAARVAGPALRQAFDCVSEVGTARATAAALAAAADVRGGDGAERGHLLCILPRSQADLEGSVSQKVRLETTVAFSVFGRPIQHLTYDNQGGPTPRDREFWERYLRKLTGWLESGEIRPNPVRVFGGLEDVLDGFREGIEGKVRGEKLVYRVAPASV</sequence>
<dbReference type="InterPro" id="IPR013154">
    <property type="entry name" value="ADH-like_N"/>
</dbReference>
<evidence type="ECO:0000313" key="2">
    <source>
        <dbReference type="EMBL" id="KAJ7300795.1"/>
    </source>
</evidence>
<comment type="caution">
    <text evidence="2">The sequence shown here is derived from an EMBL/GenBank/DDBJ whole genome shotgun (WGS) entry which is preliminary data.</text>
</comment>
<dbReference type="AlphaFoldDB" id="A0AAD7E7H0"/>
<keyword evidence="3" id="KW-1185">Reference proteome</keyword>
<dbReference type="InterPro" id="IPR036291">
    <property type="entry name" value="NAD(P)-bd_dom_sf"/>
</dbReference>
<dbReference type="InterPro" id="IPR011032">
    <property type="entry name" value="GroES-like_sf"/>
</dbReference>
<dbReference type="CDD" id="cd08249">
    <property type="entry name" value="enoyl_reductase_like"/>
    <property type="match status" value="1"/>
</dbReference>
<dbReference type="SUPFAM" id="SSF51735">
    <property type="entry name" value="NAD(P)-binding Rossmann-fold domains"/>
    <property type="match status" value="1"/>
</dbReference>
<reference evidence="2" key="1">
    <citation type="submission" date="2023-03" db="EMBL/GenBank/DDBJ databases">
        <title>Massive genome expansion in bonnet fungi (Mycena s.s.) driven by repeated elements and novel gene families across ecological guilds.</title>
        <authorList>
            <consortium name="Lawrence Berkeley National Laboratory"/>
            <person name="Harder C.B."/>
            <person name="Miyauchi S."/>
            <person name="Viragh M."/>
            <person name="Kuo A."/>
            <person name="Thoen E."/>
            <person name="Andreopoulos B."/>
            <person name="Lu D."/>
            <person name="Skrede I."/>
            <person name="Drula E."/>
            <person name="Henrissat B."/>
            <person name="Morin E."/>
            <person name="Kohler A."/>
            <person name="Barry K."/>
            <person name="LaButti K."/>
            <person name="Morin E."/>
            <person name="Salamov A."/>
            <person name="Lipzen A."/>
            <person name="Mereny Z."/>
            <person name="Hegedus B."/>
            <person name="Baldrian P."/>
            <person name="Stursova M."/>
            <person name="Weitz H."/>
            <person name="Taylor A."/>
            <person name="Grigoriev I.V."/>
            <person name="Nagy L.G."/>
            <person name="Martin F."/>
            <person name="Kauserud H."/>
        </authorList>
    </citation>
    <scope>NUCLEOTIDE SEQUENCE</scope>
    <source>
        <strain evidence="2">CBHHK002</strain>
    </source>
</reference>
<dbReference type="Proteomes" id="UP001218218">
    <property type="component" value="Unassembled WGS sequence"/>
</dbReference>
<gene>
    <name evidence="2" type="ORF">DFH08DRAFT_997696</name>
</gene>